<organism evidence="2 3">
    <name type="scientific">Linnemannia hyalina</name>
    <dbReference type="NCBI Taxonomy" id="64524"/>
    <lineage>
        <taxon>Eukaryota</taxon>
        <taxon>Fungi</taxon>
        <taxon>Fungi incertae sedis</taxon>
        <taxon>Mucoromycota</taxon>
        <taxon>Mortierellomycotina</taxon>
        <taxon>Mortierellomycetes</taxon>
        <taxon>Mortierellales</taxon>
        <taxon>Mortierellaceae</taxon>
        <taxon>Linnemannia</taxon>
    </lineage>
</organism>
<accession>A0A9P8BXW0</accession>
<feature type="compositionally biased region" description="Basic and acidic residues" evidence="1">
    <location>
        <begin position="7"/>
        <end position="17"/>
    </location>
</feature>
<feature type="compositionally biased region" description="Basic and acidic residues" evidence="1">
    <location>
        <begin position="73"/>
        <end position="99"/>
    </location>
</feature>
<dbReference type="AlphaFoldDB" id="A0A9P8BXW0"/>
<feature type="region of interest" description="Disordered" evidence="1">
    <location>
        <begin position="61"/>
        <end position="99"/>
    </location>
</feature>
<evidence type="ECO:0000313" key="3">
    <source>
        <dbReference type="Proteomes" id="UP000707451"/>
    </source>
</evidence>
<comment type="caution">
    <text evidence="2">The sequence shown here is derived from an EMBL/GenBank/DDBJ whole genome shotgun (WGS) entry which is preliminary data.</text>
</comment>
<keyword evidence="3" id="KW-1185">Reference proteome</keyword>
<sequence length="99" mass="11187">MHSKNTQNERYDHRSRSLQEQSDAKQISWIEALKEKIAPVMVSQNLPEFLVEKNLSGTLVLNRPQAGASDPQAEDKGHWQPPKSRDSDETESETDKVGS</sequence>
<dbReference type="EMBL" id="JAHRHY010000002">
    <property type="protein sequence ID" value="KAG9071651.1"/>
    <property type="molecule type" value="Genomic_DNA"/>
</dbReference>
<feature type="region of interest" description="Disordered" evidence="1">
    <location>
        <begin position="1"/>
        <end position="24"/>
    </location>
</feature>
<reference evidence="2" key="1">
    <citation type="submission" date="2021-06" db="EMBL/GenBank/DDBJ databases">
        <title>Genome Sequence of Mortierella hyaline Strain SCG-10, a Cold-Adapted, Nitrate-Reducing Fungus Isolated from Soil in Minnesota, USA.</title>
        <authorList>
            <person name="Aldossari N."/>
        </authorList>
    </citation>
    <scope>NUCLEOTIDE SEQUENCE</scope>
    <source>
        <strain evidence="2">SCG-10</strain>
    </source>
</reference>
<name>A0A9P8BXW0_9FUNG</name>
<evidence type="ECO:0000256" key="1">
    <source>
        <dbReference type="SAM" id="MobiDB-lite"/>
    </source>
</evidence>
<dbReference type="Proteomes" id="UP000707451">
    <property type="component" value="Unassembled WGS sequence"/>
</dbReference>
<evidence type="ECO:0000313" key="2">
    <source>
        <dbReference type="EMBL" id="KAG9071651.1"/>
    </source>
</evidence>
<gene>
    <name evidence="2" type="ORF">KI688_005864</name>
</gene>
<protein>
    <submittedName>
        <fullName evidence="2">Uncharacterized protein</fullName>
    </submittedName>
</protein>
<proteinExistence type="predicted"/>